<dbReference type="InterPro" id="IPR001509">
    <property type="entry name" value="Epimerase_deHydtase"/>
</dbReference>
<keyword evidence="3" id="KW-1185">Reference proteome</keyword>
<organism evidence="2 3">
    <name type="scientific">Methylohalomonas lacus</name>
    <dbReference type="NCBI Taxonomy" id="398773"/>
    <lineage>
        <taxon>Bacteria</taxon>
        <taxon>Pseudomonadati</taxon>
        <taxon>Pseudomonadota</taxon>
        <taxon>Gammaproteobacteria</taxon>
        <taxon>Methylohalomonadales</taxon>
        <taxon>Methylohalomonadaceae</taxon>
        <taxon>Methylohalomonas</taxon>
    </lineage>
</organism>
<reference evidence="2" key="1">
    <citation type="submission" date="2022-08" db="EMBL/GenBank/DDBJ databases">
        <title>Genomic Encyclopedia of Type Strains, Phase III (KMG-III): the genomes of soil and plant-associated and newly described type strains.</title>
        <authorList>
            <person name="Whitman W."/>
        </authorList>
    </citation>
    <scope>NUCLEOTIDE SEQUENCE</scope>
    <source>
        <strain evidence="2">HMT 1</strain>
    </source>
</reference>
<feature type="domain" description="NAD-dependent epimerase/dehydratase" evidence="1">
    <location>
        <begin position="3"/>
        <end position="216"/>
    </location>
</feature>
<dbReference type="SUPFAM" id="SSF51735">
    <property type="entry name" value="NAD(P)-binding Rossmann-fold domains"/>
    <property type="match status" value="1"/>
</dbReference>
<dbReference type="Pfam" id="PF01370">
    <property type="entry name" value="Epimerase"/>
    <property type="match status" value="1"/>
</dbReference>
<dbReference type="GO" id="GO:0004029">
    <property type="term" value="F:aldehyde dehydrogenase (NAD+) activity"/>
    <property type="evidence" value="ECO:0007669"/>
    <property type="project" value="TreeGrafter"/>
</dbReference>
<dbReference type="InterPro" id="IPR036291">
    <property type="entry name" value="NAD(P)-bd_dom_sf"/>
</dbReference>
<dbReference type="Gene3D" id="3.40.50.720">
    <property type="entry name" value="NAD(P)-binding Rossmann-like Domain"/>
    <property type="match status" value="1"/>
</dbReference>
<dbReference type="PANTHER" id="PTHR48079:SF6">
    <property type="entry name" value="NAD(P)-BINDING DOMAIN-CONTAINING PROTEIN-RELATED"/>
    <property type="match status" value="1"/>
</dbReference>
<proteinExistence type="predicted"/>
<dbReference type="PANTHER" id="PTHR48079">
    <property type="entry name" value="PROTEIN YEEZ"/>
    <property type="match status" value="1"/>
</dbReference>
<evidence type="ECO:0000259" key="1">
    <source>
        <dbReference type="Pfam" id="PF01370"/>
    </source>
</evidence>
<dbReference type="RefSeq" id="WP_259057235.1">
    <property type="nucleotide sequence ID" value="NZ_JANUCT010000021.1"/>
</dbReference>
<sequence>MRVAVTGANGFIGRAVLRAGQSAGLSMRALVRTGMPASSSVDEHWIGEIGPDTEWSGALSGVDAVVHLAGAAHTATDAYERVNTEGTLRLGRCAVEAGVRRLVFVSSIAVYPAGSGTNETIDTDTRPAPSTPYGGSKWRAEQGLWEIASATGMEVVVVRPALVVGPGAPGNLRRLAALVARGLPLPVPSTANARSYVSLESLADLLLIAARHPAAAGNSFLAADATTPSTRQVIQWIGEGMGRPARVVPVPDGVLSLASRLVGQSEVYRKLYGNLCVDAGRTRDQLDWSPGVSLEAAFRSLGAGFHREQC</sequence>
<comment type="caution">
    <text evidence="2">The sequence shown here is derived from an EMBL/GenBank/DDBJ whole genome shotgun (WGS) entry which is preliminary data.</text>
</comment>
<evidence type="ECO:0000313" key="2">
    <source>
        <dbReference type="EMBL" id="MCS3904385.1"/>
    </source>
</evidence>
<protein>
    <submittedName>
        <fullName evidence="2">Nucleoside-diphosphate-sugar epimerase</fullName>
    </submittedName>
</protein>
<dbReference type="AlphaFoldDB" id="A0AAE3HM69"/>
<gene>
    <name evidence="2" type="ORF">J2T55_002421</name>
</gene>
<dbReference type="EMBL" id="JANUCT010000021">
    <property type="protein sequence ID" value="MCS3904385.1"/>
    <property type="molecule type" value="Genomic_DNA"/>
</dbReference>
<dbReference type="InterPro" id="IPR051783">
    <property type="entry name" value="NAD(P)-dependent_oxidoreduct"/>
</dbReference>
<accession>A0AAE3HM69</accession>
<dbReference type="GO" id="GO:0005737">
    <property type="term" value="C:cytoplasm"/>
    <property type="evidence" value="ECO:0007669"/>
    <property type="project" value="TreeGrafter"/>
</dbReference>
<evidence type="ECO:0000313" key="3">
    <source>
        <dbReference type="Proteomes" id="UP001204445"/>
    </source>
</evidence>
<dbReference type="Proteomes" id="UP001204445">
    <property type="component" value="Unassembled WGS sequence"/>
</dbReference>
<name>A0AAE3HM69_9GAMM</name>